<evidence type="ECO:0000256" key="3">
    <source>
        <dbReference type="ARBA" id="ARBA00022603"/>
    </source>
</evidence>
<dbReference type="Proteomes" id="UP000316562">
    <property type="component" value="Unassembled WGS sequence"/>
</dbReference>
<evidence type="ECO:0000256" key="4">
    <source>
        <dbReference type="ARBA" id="ARBA00022679"/>
    </source>
</evidence>
<dbReference type="Gene3D" id="3.40.50.150">
    <property type="entry name" value="Vaccinia Virus protein VP39"/>
    <property type="match status" value="1"/>
</dbReference>
<feature type="binding site" evidence="6">
    <location>
        <position position="106"/>
    </location>
    <ligand>
        <name>S-adenosyl-L-methionine</name>
        <dbReference type="ChEBI" id="CHEBI:59789"/>
    </ligand>
</feature>
<feature type="binding site" evidence="6">
    <location>
        <position position="85"/>
    </location>
    <ligand>
        <name>S-adenosyl-L-methionine</name>
        <dbReference type="ChEBI" id="CHEBI:59789"/>
    </ligand>
</feature>
<proteinExistence type="inferred from homology"/>
<dbReference type="InterPro" id="IPR002903">
    <property type="entry name" value="RsmH"/>
</dbReference>
<dbReference type="Pfam" id="PF01795">
    <property type="entry name" value="Methyltransf_5"/>
    <property type="match status" value="1"/>
</dbReference>
<dbReference type="GO" id="GO:0070475">
    <property type="term" value="P:rRNA base methylation"/>
    <property type="evidence" value="ECO:0007669"/>
    <property type="project" value="UniProtKB-UniRule"/>
</dbReference>
<dbReference type="GO" id="GO:0071424">
    <property type="term" value="F:rRNA (cytosine-N4-)-methyltransferase activity"/>
    <property type="evidence" value="ECO:0007669"/>
    <property type="project" value="UniProtKB-UniRule"/>
</dbReference>
<keyword evidence="5 6" id="KW-0949">S-adenosyl-L-methionine</keyword>
<dbReference type="HAMAP" id="MF_01007">
    <property type="entry name" value="16SrRNA_methyltr_H"/>
    <property type="match status" value="1"/>
</dbReference>
<keyword evidence="3 6" id="KW-0489">Methyltransferase</keyword>
<sequence>MFMDNIEHIPVMLNESIELLNIKQSSIYVDGTAGAGGFSEEILKLSAPDGVLVALDSDENAVNYVKLKLEKKFDKKRFNVFHSNFSDIDLVIRDAGFEKVDGIVLDLGISSIQLESGRGFSFKDEGYLDMRINTDGKTTAFDIVNYYREEEISDILWNYGDERFSRKIAKKIIEYRKKKLIETPLELSKLIKNSIGYRQNGRNKIDPATRSFLALRIAVNNEYEYLMQFLNKLKNILNHGAVVCIIAFHSGEDRLVKNFFKNNKDFYIMTKKPLVPSFEEIKANPRSRSAKLRAASFICQK</sequence>
<feature type="binding site" evidence="6">
    <location>
        <position position="113"/>
    </location>
    <ligand>
        <name>S-adenosyl-L-methionine</name>
        <dbReference type="ChEBI" id="CHEBI:59789"/>
    </ligand>
</feature>
<dbReference type="Gene3D" id="1.10.150.170">
    <property type="entry name" value="Putative methyltransferase TM0872, insert domain"/>
    <property type="match status" value="1"/>
</dbReference>
<evidence type="ECO:0000256" key="6">
    <source>
        <dbReference type="HAMAP-Rule" id="MF_01007"/>
    </source>
</evidence>
<evidence type="ECO:0000313" key="7">
    <source>
        <dbReference type="EMBL" id="RZD16485.1"/>
    </source>
</evidence>
<comment type="caution">
    <text evidence="6">Lacks conserved residue(s) required for the propagation of feature annotation.</text>
</comment>
<organism evidence="7 8">
    <name type="scientific">Acididesulfobacter guangdongensis</name>
    <dbReference type="NCBI Taxonomy" id="2597225"/>
    <lineage>
        <taxon>Bacteria</taxon>
        <taxon>Deltaproteobacteria</taxon>
        <taxon>Candidatus Acidulodesulfobacterales</taxon>
        <taxon>Candidatus Acididesulfobacter</taxon>
    </lineage>
</organism>
<keyword evidence="4 6" id="KW-0808">Transferase</keyword>
<dbReference type="InterPro" id="IPR029063">
    <property type="entry name" value="SAM-dependent_MTases_sf"/>
</dbReference>
<gene>
    <name evidence="6 7" type="primary">rsmH</name>
    <name evidence="7" type="ORF">EVJ46_05565</name>
</gene>
<keyword evidence="6" id="KW-0963">Cytoplasm</keyword>
<dbReference type="GO" id="GO:0005737">
    <property type="term" value="C:cytoplasm"/>
    <property type="evidence" value="ECO:0007669"/>
    <property type="project" value="UniProtKB-SubCell"/>
</dbReference>
<comment type="similarity">
    <text evidence="1 6">Belongs to the methyltransferase superfamily. RsmH family.</text>
</comment>
<comment type="caution">
    <text evidence="7">The sequence shown here is derived from an EMBL/GenBank/DDBJ whole genome shotgun (WGS) entry which is preliminary data.</text>
</comment>
<comment type="subcellular location">
    <subcellularLocation>
        <location evidence="6">Cytoplasm</location>
    </subcellularLocation>
</comment>
<dbReference type="EC" id="2.1.1.199" evidence="6"/>
<dbReference type="PIRSF" id="PIRSF004486">
    <property type="entry name" value="MraW"/>
    <property type="match status" value="1"/>
</dbReference>
<evidence type="ECO:0000313" key="8">
    <source>
        <dbReference type="Proteomes" id="UP000316562"/>
    </source>
</evidence>
<name>A0A519BGT8_ACIG2</name>
<keyword evidence="2 6" id="KW-0698">rRNA processing</keyword>
<comment type="function">
    <text evidence="6">Specifically methylates the N4 position of cytidine in position 1402 (C1402) of 16S rRNA.</text>
</comment>
<protein>
    <recommendedName>
        <fullName evidence="6">Ribosomal RNA small subunit methyltransferase H</fullName>
        <ecNumber evidence="6">2.1.1.199</ecNumber>
    </recommendedName>
    <alternativeName>
        <fullName evidence="6">16S rRNA m(4)C1402 methyltransferase</fullName>
    </alternativeName>
    <alternativeName>
        <fullName evidence="6">rRNA (cytosine-N(4)-)-methyltransferase RsmH</fullName>
    </alternativeName>
</protein>
<dbReference type="NCBIfam" id="TIGR00006">
    <property type="entry name" value="16S rRNA (cytosine(1402)-N(4))-methyltransferase RsmH"/>
    <property type="match status" value="1"/>
</dbReference>
<dbReference type="EMBL" id="SGBC01000002">
    <property type="protein sequence ID" value="RZD16485.1"/>
    <property type="molecule type" value="Genomic_DNA"/>
</dbReference>
<dbReference type="SUPFAM" id="SSF53335">
    <property type="entry name" value="S-adenosyl-L-methionine-dependent methyltransferases"/>
    <property type="match status" value="1"/>
</dbReference>
<dbReference type="SUPFAM" id="SSF81799">
    <property type="entry name" value="Putative methyltransferase TM0872, insert domain"/>
    <property type="match status" value="1"/>
</dbReference>
<dbReference type="AlphaFoldDB" id="A0A519BGT8"/>
<reference evidence="7 8" key="1">
    <citation type="journal article" date="2019" name="ISME J.">
        <title>Insights into ecological role of a new deltaproteobacterial order Candidatus Acidulodesulfobacterales by metagenomics and metatranscriptomics.</title>
        <authorList>
            <person name="Tan S."/>
            <person name="Liu J."/>
            <person name="Fang Y."/>
            <person name="Hedlund B.P."/>
            <person name="Lian Z.H."/>
            <person name="Huang L.Y."/>
            <person name="Li J.T."/>
            <person name="Huang L.N."/>
            <person name="Li W.J."/>
            <person name="Jiang H.C."/>
            <person name="Dong H.L."/>
            <person name="Shu W.S."/>
        </authorList>
    </citation>
    <scope>NUCLEOTIDE SEQUENCE [LARGE SCALE GENOMIC DNA]</scope>
    <source>
        <strain evidence="7">AP2</strain>
    </source>
</reference>
<dbReference type="PANTHER" id="PTHR11265:SF0">
    <property type="entry name" value="12S RRNA N4-METHYLCYTIDINE METHYLTRANSFERASE"/>
    <property type="match status" value="1"/>
</dbReference>
<evidence type="ECO:0000256" key="1">
    <source>
        <dbReference type="ARBA" id="ARBA00010396"/>
    </source>
</evidence>
<evidence type="ECO:0000256" key="2">
    <source>
        <dbReference type="ARBA" id="ARBA00022552"/>
    </source>
</evidence>
<feature type="binding site" evidence="6">
    <location>
        <position position="56"/>
    </location>
    <ligand>
        <name>S-adenosyl-L-methionine</name>
        <dbReference type="ChEBI" id="CHEBI:59789"/>
    </ligand>
</feature>
<evidence type="ECO:0000256" key="5">
    <source>
        <dbReference type="ARBA" id="ARBA00022691"/>
    </source>
</evidence>
<dbReference type="PANTHER" id="PTHR11265">
    <property type="entry name" value="S-ADENOSYL-METHYLTRANSFERASE MRAW"/>
    <property type="match status" value="1"/>
</dbReference>
<accession>A0A519BGT8</accession>
<dbReference type="InterPro" id="IPR023397">
    <property type="entry name" value="SAM-dep_MeTrfase_MraW_recog"/>
</dbReference>
<comment type="catalytic activity">
    <reaction evidence="6">
        <text>cytidine(1402) in 16S rRNA + S-adenosyl-L-methionine = N(4)-methylcytidine(1402) in 16S rRNA + S-adenosyl-L-homocysteine + H(+)</text>
        <dbReference type="Rhea" id="RHEA:42928"/>
        <dbReference type="Rhea" id="RHEA-COMP:10286"/>
        <dbReference type="Rhea" id="RHEA-COMP:10287"/>
        <dbReference type="ChEBI" id="CHEBI:15378"/>
        <dbReference type="ChEBI" id="CHEBI:57856"/>
        <dbReference type="ChEBI" id="CHEBI:59789"/>
        <dbReference type="ChEBI" id="CHEBI:74506"/>
        <dbReference type="ChEBI" id="CHEBI:82748"/>
        <dbReference type="EC" id="2.1.1.199"/>
    </reaction>
</comment>